<keyword evidence="2" id="KW-1185">Reference proteome</keyword>
<protein>
    <submittedName>
        <fullName evidence="1">Uncharacterized protein</fullName>
    </submittedName>
</protein>
<comment type="caution">
    <text evidence="1">The sequence shown here is derived from an EMBL/GenBank/DDBJ whole genome shotgun (WGS) entry which is preliminary data.</text>
</comment>
<name>A0A177NGC4_9GAMM</name>
<reference evidence="2" key="1">
    <citation type="submission" date="2016-03" db="EMBL/GenBank/DDBJ databases">
        <authorList>
            <person name="Heylen K."/>
            <person name="De Vos P."/>
            <person name="Vekeman B."/>
        </authorList>
    </citation>
    <scope>NUCLEOTIDE SEQUENCE [LARGE SCALE GENOMIC DNA]</scope>
    <source>
        <strain evidence="2">R-45383</strain>
    </source>
</reference>
<dbReference type="OrthoDB" id="10012885at2"/>
<dbReference type="EMBL" id="LUUK01000183">
    <property type="protein sequence ID" value="OAI16664.1"/>
    <property type="molecule type" value="Genomic_DNA"/>
</dbReference>
<proteinExistence type="predicted"/>
<gene>
    <name evidence="1" type="ORF">A1355_09095</name>
</gene>
<accession>A0A177NGC4</accession>
<evidence type="ECO:0000313" key="1">
    <source>
        <dbReference type="EMBL" id="OAI16664.1"/>
    </source>
</evidence>
<dbReference type="RefSeq" id="WP_064030021.1">
    <property type="nucleotide sequence ID" value="NZ_LUUK01000183.1"/>
</dbReference>
<organism evidence="1 2">
    <name type="scientific">Methylomonas koyamae</name>
    <dbReference type="NCBI Taxonomy" id="702114"/>
    <lineage>
        <taxon>Bacteria</taxon>
        <taxon>Pseudomonadati</taxon>
        <taxon>Pseudomonadota</taxon>
        <taxon>Gammaproteobacteria</taxon>
        <taxon>Methylococcales</taxon>
        <taxon>Methylococcaceae</taxon>
        <taxon>Methylomonas</taxon>
    </lineage>
</organism>
<dbReference type="Proteomes" id="UP000077628">
    <property type="component" value="Unassembled WGS sequence"/>
</dbReference>
<evidence type="ECO:0000313" key="2">
    <source>
        <dbReference type="Proteomes" id="UP000077628"/>
    </source>
</evidence>
<sequence length="185" mass="19654">MYYSNMYEFGVHNTTVGVTGFVTCIGVVFVTNQQLYAIHIPQTPARYADAHREFGMFIARTEGPRIQGDILVFCNSPQRANVVNELRPLIGALNVNTSTLYRLNGPGLNNAANAAAVQVDRVVAGVAGFGVSVKYEVNNNIAWVAGGTAPSGRYAPGGLGGGGVPNAPVNWVNVTAQNCQISNPW</sequence>
<dbReference type="AlphaFoldDB" id="A0A177NGC4"/>